<dbReference type="AlphaFoldDB" id="A0AAD7AU81"/>
<organism evidence="2 3">
    <name type="scientific">Mycena albidolilacea</name>
    <dbReference type="NCBI Taxonomy" id="1033008"/>
    <lineage>
        <taxon>Eukaryota</taxon>
        <taxon>Fungi</taxon>
        <taxon>Dikarya</taxon>
        <taxon>Basidiomycota</taxon>
        <taxon>Agaricomycotina</taxon>
        <taxon>Agaricomycetes</taxon>
        <taxon>Agaricomycetidae</taxon>
        <taxon>Agaricales</taxon>
        <taxon>Marasmiineae</taxon>
        <taxon>Mycenaceae</taxon>
        <taxon>Mycena</taxon>
    </lineage>
</organism>
<protein>
    <recommendedName>
        <fullName evidence="4">WW domain-containing protein</fullName>
    </recommendedName>
</protein>
<feature type="transmembrane region" description="Helical" evidence="1">
    <location>
        <begin position="300"/>
        <end position="321"/>
    </location>
</feature>
<keyword evidence="1" id="KW-0812">Transmembrane</keyword>
<gene>
    <name evidence="2" type="ORF">DFH08DRAFT_830575</name>
</gene>
<keyword evidence="1" id="KW-1133">Transmembrane helix</keyword>
<evidence type="ECO:0000313" key="2">
    <source>
        <dbReference type="EMBL" id="KAJ7368161.1"/>
    </source>
</evidence>
<proteinExistence type="predicted"/>
<keyword evidence="3" id="KW-1185">Reference proteome</keyword>
<feature type="transmembrane region" description="Helical" evidence="1">
    <location>
        <begin position="327"/>
        <end position="347"/>
    </location>
</feature>
<reference evidence="2" key="1">
    <citation type="submission" date="2023-03" db="EMBL/GenBank/DDBJ databases">
        <title>Massive genome expansion in bonnet fungi (Mycena s.s.) driven by repeated elements and novel gene families across ecological guilds.</title>
        <authorList>
            <consortium name="Lawrence Berkeley National Laboratory"/>
            <person name="Harder C.B."/>
            <person name="Miyauchi S."/>
            <person name="Viragh M."/>
            <person name="Kuo A."/>
            <person name="Thoen E."/>
            <person name="Andreopoulos B."/>
            <person name="Lu D."/>
            <person name="Skrede I."/>
            <person name="Drula E."/>
            <person name="Henrissat B."/>
            <person name="Morin E."/>
            <person name="Kohler A."/>
            <person name="Barry K."/>
            <person name="LaButti K."/>
            <person name="Morin E."/>
            <person name="Salamov A."/>
            <person name="Lipzen A."/>
            <person name="Mereny Z."/>
            <person name="Hegedus B."/>
            <person name="Baldrian P."/>
            <person name="Stursova M."/>
            <person name="Weitz H."/>
            <person name="Taylor A."/>
            <person name="Grigoriev I.V."/>
            <person name="Nagy L.G."/>
            <person name="Martin F."/>
            <person name="Kauserud H."/>
        </authorList>
    </citation>
    <scope>NUCLEOTIDE SEQUENCE</scope>
    <source>
        <strain evidence="2">CBHHK002</strain>
    </source>
</reference>
<feature type="transmembrane region" description="Helical" evidence="1">
    <location>
        <begin position="245"/>
        <end position="266"/>
    </location>
</feature>
<accession>A0AAD7AU81</accession>
<sequence length="479" mass="54114">MVSRSSTLVPDNSTVPEGWLLHVHPQGWIYFTNPSLKIVTDQDIRSPEVHGILDNVTQPPLNGADDSEQIELHVQATKELSGATDGRGVLSLAINHLHCVASYDLEEVIRFETLQTDLRTLNRRRRLYWNFLWNHPSHVSLPSRALNEAKDALIWYITDNLISGQRSVVPFSKVECDDLGKVLKELADPSYDASPARTVFVAWFLREVCSFRDSEHYGSHTLKQSEALRQELKPSSSPISRPPAFLLPLVNLVIRVVFFGIPFIYLSHVRKSSEYRGRLANIQQNWDNYIERLVREYAHFLLISTVLLSATVGLLSVSDFLQPAKSAAIVSALASLGSILVGVVAIWRHQAKTRTADSFTYMYNAQHNYLGYHGHAMILSLPPVLLIWAVVTFTASILAYVMQDVAGPDAADRLSAWMVFSLFLVFLVLVFAALYTFSGMWRFQQRSRIFRRPVRSIAALFQCFPKKPKPRTFDGAEMA</sequence>
<evidence type="ECO:0008006" key="4">
    <source>
        <dbReference type="Google" id="ProtNLM"/>
    </source>
</evidence>
<dbReference type="Proteomes" id="UP001218218">
    <property type="component" value="Unassembled WGS sequence"/>
</dbReference>
<comment type="caution">
    <text evidence="2">The sequence shown here is derived from an EMBL/GenBank/DDBJ whole genome shotgun (WGS) entry which is preliminary data.</text>
</comment>
<feature type="transmembrane region" description="Helical" evidence="1">
    <location>
        <begin position="384"/>
        <end position="402"/>
    </location>
</feature>
<keyword evidence="1" id="KW-0472">Membrane</keyword>
<evidence type="ECO:0000256" key="1">
    <source>
        <dbReference type="SAM" id="Phobius"/>
    </source>
</evidence>
<feature type="transmembrane region" description="Helical" evidence="1">
    <location>
        <begin position="414"/>
        <end position="437"/>
    </location>
</feature>
<dbReference type="EMBL" id="JARIHO010000001">
    <property type="protein sequence ID" value="KAJ7368161.1"/>
    <property type="molecule type" value="Genomic_DNA"/>
</dbReference>
<name>A0AAD7AU81_9AGAR</name>
<evidence type="ECO:0000313" key="3">
    <source>
        <dbReference type="Proteomes" id="UP001218218"/>
    </source>
</evidence>